<proteinExistence type="predicted"/>
<feature type="compositionally biased region" description="Basic and acidic residues" evidence="1">
    <location>
        <begin position="102"/>
        <end position="112"/>
    </location>
</feature>
<organism evidence="2 3">
    <name type="scientific">Tropilaelaps mercedesae</name>
    <dbReference type="NCBI Taxonomy" id="418985"/>
    <lineage>
        <taxon>Eukaryota</taxon>
        <taxon>Metazoa</taxon>
        <taxon>Ecdysozoa</taxon>
        <taxon>Arthropoda</taxon>
        <taxon>Chelicerata</taxon>
        <taxon>Arachnida</taxon>
        <taxon>Acari</taxon>
        <taxon>Parasitiformes</taxon>
        <taxon>Mesostigmata</taxon>
        <taxon>Gamasina</taxon>
        <taxon>Dermanyssoidea</taxon>
        <taxon>Laelapidae</taxon>
        <taxon>Tropilaelaps</taxon>
    </lineage>
</organism>
<feature type="region of interest" description="Disordered" evidence="1">
    <location>
        <begin position="42"/>
        <end position="129"/>
    </location>
</feature>
<dbReference type="AlphaFoldDB" id="A0A1V9X4B8"/>
<feature type="compositionally biased region" description="Polar residues" evidence="1">
    <location>
        <begin position="119"/>
        <end position="129"/>
    </location>
</feature>
<sequence>GRHHIEIDRLEDHIRSAVELLRSSEPVRESVEDEARVVLAMAAEQLDQEDRVKKDQAETERKDSSPRSDAEANEADSVHEELPIGQTTAVPSTVGGVMLDEADSRNASDNGRRGWMSADRQTTAVASQQQPRYVMRRTFNSHTPKRFIYQ</sequence>
<protein>
    <submittedName>
        <fullName evidence="2">Uncharacterized protein</fullName>
    </submittedName>
</protein>
<evidence type="ECO:0000313" key="3">
    <source>
        <dbReference type="Proteomes" id="UP000192247"/>
    </source>
</evidence>
<reference evidence="2 3" key="1">
    <citation type="journal article" date="2017" name="Gigascience">
        <title>Draft genome of the honey bee ectoparasitic mite, Tropilaelaps mercedesae, is shaped by the parasitic life history.</title>
        <authorList>
            <person name="Dong X."/>
            <person name="Armstrong S.D."/>
            <person name="Xia D."/>
            <person name="Makepeace B.L."/>
            <person name="Darby A.C."/>
            <person name="Kadowaki T."/>
        </authorList>
    </citation>
    <scope>NUCLEOTIDE SEQUENCE [LARGE SCALE GENOMIC DNA]</scope>
    <source>
        <strain evidence="2">Wuxi-XJTLU</strain>
    </source>
</reference>
<feature type="compositionally biased region" description="Basic and acidic residues" evidence="1">
    <location>
        <begin position="48"/>
        <end position="82"/>
    </location>
</feature>
<dbReference type="Proteomes" id="UP000192247">
    <property type="component" value="Unassembled WGS sequence"/>
</dbReference>
<keyword evidence="3" id="KW-1185">Reference proteome</keyword>
<feature type="non-terminal residue" evidence="2">
    <location>
        <position position="1"/>
    </location>
</feature>
<dbReference type="EMBL" id="MNPL01025562">
    <property type="protein sequence ID" value="OQR68248.1"/>
    <property type="molecule type" value="Genomic_DNA"/>
</dbReference>
<gene>
    <name evidence="2" type="ORF">BIW11_13026</name>
</gene>
<name>A0A1V9X4B8_9ACAR</name>
<comment type="caution">
    <text evidence="2">The sequence shown here is derived from an EMBL/GenBank/DDBJ whole genome shotgun (WGS) entry which is preliminary data.</text>
</comment>
<dbReference type="InParanoid" id="A0A1V9X4B8"/>
<evidence type="ECO:0000256" key="1">
    <source>
        <dbReference type="SAM" id="MobiDB-lite"/>
    </source>
</evidence>
<accession>A0A1V9X4B8</accession>
<evidence type="ECO:0000313" key="2">
    <source>
        <dbReference type="EMBL" id="OQR68248.1"/>
    </source>
</evidence>